<keyword evidence="10" id="KW-1185">Reference proteome</keyword>
<evidence type="ECO:0000313" key="9">
    <source>
        <dbReference type="EMBL" id="ELR14286.1"/>
    </source>
</evidence>
<dbReference type="AlphaFoldDB" id="L8GQ80"/>
<dbReference type="InterPro" id="IPR036837">
    <property type="entry name" value="Cation_efflux_CTD_sf"/>
</dbReference>
<keyword evidence="4" id="KW-1133">Transmembrane helix</keyword>
<protein>
    <submittedName>
        <fullName evidence="9">Cation efflux family superfamily protein</fullName>
    </submittedName>
</protein>
<keyword evidence="3" id="KW-0812">Transmembrane</keyword>
<feature type="domain" description="Cation efflux protein transmembrane" evidence="7">
    <location>
        <begin position="1"/>
        <end position="174"/>
    </location>
</feature>
<evidence type="ECO:0000256" key="4">
    <source>
        <dbReference type="ARBA" id="ARBA00022989"/>
    </source>
</evidence>
<dbReference type="EMBL" id="KB008060">
    <property type="protein sequence ID" value="ELR14286.1"/>
    <property type="molecule type" value="Genomic_DNA"/>
</dbReference>
<feature type="domain" description="Cation efflux protein cytoplasmic" evidence="8">
    <location>
        <begin position="182"/>
        <end position="255"/>
    </location>
</feature>
<proteinExistence type="predicted"/>
<dbReference type="STRING" id="1257118.L8GQ80"/>
<dbReference type="SUPFAM" id="SSF161111">
    <property type="entry name" value="Cation efflux protein transmembrane domain-like"/>
    <property type="match status" value="1"/>
</dbReference>
<dbReference type="KEGG" id="acan:ACA1_106270"/>
<dbReference type="GO" id="GO:0016020">
    <property type="term" value="C:membrane"/>
    <property type="evidence" value="ECO:0007669"/>
    <property type="project" value="UniProtKB-SubCell"/>
</dbReference>
<dbReference type="InterPro" id="IPR050291">
    <property type="entry name" value="CDF_Transporter"/>
</dbReference>
<dbReference type="InterPro" id="IPR027469">
    <property type="entry name" value="Cation_efflux_TMD_sf"/>
</dbReference>
<dbReference type="OrthoDB" id="435980at2759"/>
<evidence type="ECO:0000256" key="5">
    <source>
        <dbReference type="ARBA" id="ARBA00023136"/>
    </source>
</evidence>
<dbReference type="Gene3D" id="3.30.70.1350">
    <property type="entry name" value="Cation efflux protein, cytoplasmic domain"/>
    <property type="match status" value="1"/>
</dbReference>
<evidence type="ECO:0000256" key="1">
    <source>
        <dbReference type="ARBA" id="ARBA00004141"/>
    </source>
</evidence>
<dbReference type="PANTHER" id="PTHR43840">
    <property type="entry name" value="MITOCHONDRIAL METAL TRANSPORTER 1-RELATED"/>
    <property type="match status" value="1"/>
</dbReference>
<dbReference type="InterPro" id="IPR058533">
    <property type="entry name" value="Cation_efflux_TM"/>
</dbReference>
<keyword evidence="5" id="KW-0472">Membrane</keyword>
<dbReference type="Pfam" id="PF01545">
    <property type="entry name" value="Cation_efflux"/>
    <property type="match status" value="1"/>
</dbReference>
<dbReference type="PANTHER" id="PTHR43840:SF15">
    <property type="entry name" value="MITOCHONDRIAL METAL TRANSPORTER 1-RELATED"/>
    <property type="match status" value="1"/>
</dbReference>
<organism evidence="9 10">
    <name type="scientific">Acanthamoeba castellanii (strain ATCC 30010 / Neff)</name>
    <dbReference type="NCBI Taxonomy" id="1257118"/>
    <lineage>
        <taxon>Eukaryota</taxon>
        <taxon>Amoebozoa</taxon>
        <taxon>Discosea</taxon>
        <taxon>Longamoebia</taxon>
        <taxon>Centramoebida</taxon>
        <taxon>Acanthamoebidae</taxon>
        <taxon>Acanthamoeba</taxon>
    </lineage>
</organism>
<dbReference type="Proteomes" id="UP000011083">
    <property type="component" value="Unassembled WGS sequence"/>
</dbReference>
<dbReference type="NCBIfam" id="TIGR01297">
    <property type="entry name" value="CDF"/>
    <property type="match status" value="1"/>
</dbReference>
<dbReference type="SUPFAM" id="SSF160240">
    <property type="entry name" value="Cation efflux protein cytoplasmic domain-like"/>
    <property type="match status" value="1"/>
</dbReference>
<comment type="subcellular location">
    <subcellularLocation>
        <location evidence="1">Membrane</location>
        <topology evidence="1">Multi-pass membrane protein</topology>
    </subcellularLocation>
</comment>
<name>L8GQ80_ACACF</name>
<dbReference type="InterPro" id="IPR002524">
    <property type="entry name" value="Cation_efflux"/>
</dbReference>
<dbReference type="Pfam" id="PF16916">
    <property type="entry name" value="ZT_dimer"/>
    <property type="match status" value="1"/>
</dbReference>
<dbReference type="GeneID" id="14914880"/>
<evidence type="ECO:0000256" key="3">
    <source>
        <dbReference type="ARBA" id="ARBA00022692"/>
    </source>
</evidence>
<feature type="compositionally biased region" description="Polar residues" evidence="6">
    <location>
        <begin position="276"/>
        <end position="293"/>
    </location>
</feature>
<dbReference type="InterPro" id="IPR027470">
    <property type="entry name" value="Cation_efflux_CTD"/>
</dbReference>
<reference evidence="9 10" key="1">
    <citation type="journal article" date="2013" name="Genome Biol.">
        <title>Genome of Acanthamoeba castellanii highlights extensive lateral gene transfer and early evolution of tyrosine kinase signaling.</title>
        <authorList>
            <person name="Clarke M."/>
            <person name="Lohan A.J."/>
            <person name="Liu B."/>
            <person name="Lagkouvardos I."/>
            <person name="Roy S."/>
            <person name="Zafar N."/>
            <person name="Bertelli C."/>
            <person name="Schilde C."/>
            <person name="Kianianmomeni A."/>
            <person name="Burglin T.R."/>
            <person name="Frech C."/>
            <person name="Turcotte B."/>
            <person name="Kopec K.O."/>
            <person name="Synnott J.M."/>
            <person name="Choo C."/>
            <person name="Paponov I."/>
            <person name="Finkler A."/>
            <person name="Soon Heng Tan C."/>
            <person name="Hutchins A.P."/>
            <person name="Weinmeier T."/>
            <person name="Rattei T."/>
            <person name="Chu J.S."/>
            <person name="Gimenez G."/>
            <person name="Irimia M."/>
            <person name="Rigden D.J."/>
            <person name="Fitzpatrick D.A."/>
            <person name="Lorenzo-Morales J."/>
            <person name="Bateman A."/>
            <person name="Chiu C.H."/>
            <person name="Tang P."/>
            <person name="Hegemann P."/>
            <person name="Fromm H."/>
            <person name="Raoult D."/>
            <person name="Greub G."/>
            <person name="Miranda-Saavedra D."/>
            <person name="Chen N."/>
            <person name="Nash P."/>
            <person name="Ginger M.L."/>
            <person name="Horn M."/>
            <person name="Schaap P."/>
            <person name="Caler L."/>
            <person name="Loftus B."/>
        </authorList>
    </citation>
    <scope>NUCLEOTIDE SEQUENCE [LARGE SCALE GENOMIC DNA]</scope>
    <source>
        <strain evidence="9 10">Neff</strain>
    </source>
</reference>
<dbReference type="RefSeq" id="XP_004336299.1">
    <property type="nucleotide sequence ID" value="XM_004336251.1"/>
</dbReference>
<dbReference type="GO" id="GO:0008324">
    <property type="term" value="F:monoatomic cation transmembrane transporter activity"/>
    <property type="evidence" value="ECO:0007669"/>
    <property type="project" value="InterPro"/>
</dbReference>
<gene>
    <name evidence="9" type="ORF">ACA1_106270</name>
</gene>
<evidence type="ECO:0000259" key="7">
    <source>
        <dbReference type="Pfam" id="PF01545"/>
    </source>
</evidence>
<accession>L8GQ80</accession>
<evidence type="ECO:0000256" key="6">
    <source>
        <dbReference type="SAM" id="MobiDB-lite"/>
    </source>
</evidence>
<evidence type="ECO:0000313" key="10">
    <source>
        <dbReference type="Proteomes" id="UP000011083"/>
    </source>
</evidence>
<keyword evidence="2" id="KW-0813">Transport</keyword>
<dbReference type="Gene3D" id="1.20.1510.10">
    <property type="entry name" value="Cation efflux protein transmembrane domain"/>
    <property type="match status" value="1"/>
</dbReference>
<evidence type="ECO:0000259" key="8">
    <source>
        <dbReference type="Pfam" id="PF16916"/>
    </source>
</evidence>
<feature type="region of interest" description="Disordered" evidence="6">
    <location>
        <begin position="258"/>
        <end position="293"/>
    </location>
</feature>
<evidence type="ECO:0000256" key="2">
    <source>
        <dbReference type="ARBA" id="ARBA00022448"/>
    </source>
</evidence>
<sequence>MLADALHTLSDGLSDGVTLWAIYMSALPHSAKVAFIDDHFIVNRFETVGTFLVACSLISSGAGIAYHAVEGVLSGEERLVPTELALYGAIGSILVKEILYQVTMVVARRANSSLLKANAWHHRSDAMSSIIALLGIAAAQAGQSPYWDPVAAAVVSAMIVRMGWGMVRQSVGELTDAAKGNEEDVADVRYLALRVPGVRECSAVRVRRLGPYSAGDVRIALADPGASLDEALAIKDKVRSELLHHMPQLREVVIELSSPTPHHHGRHSATEEKRVQQASDVEQTTPSGDDSHR</sequence>
<dbReference type="VEuPathDB" id="AmoebaDB:ACA1_106270"/>